<evidence type="ECO:0000256" key="1">
    <source>
        <dbReference type="ARBA" id="ARBA00009437"/>
    </source>
</evidence>
<dbReference type="PANTHER" id="PTHR30346">
    <property type="entry name" value="TRANSCRIPTIONAL DUAL REGULATOR HCAR-RELATED"/>
    <property type="match status" value="1"/>
</dbReference>
<sequence length="291" mass="32403">MRTTQLECFASVACHRSFTKAAEELHIAQPAVSQQIQALEQELGFKLFDRTHQEVVLTRAGRSYYPNALSVLEELEAARDMGRAIAQGYSGELSFGVFGSSQSSDMQAIKQFHHEHPGVRLRFRRAFSKEQRKQLVAGQFDTCFTAVGSICDDERIAVAGRRSNKPFLLVHQSHPLASKSSIRAEELIRYTNIFAAHDGRDAESVIPPVLGDAAPESILFAEDQDIAWLMMRLGLGVQLVPESVVSFKQEDVHALEIEGITWSLETAWVYLKDNENPALKAFVDLLDGEGL</sequence>
<dbReference type="AlphaFoldDB" id="A0A2K2UF42"/>
<dbReference type="SUPFAM" id="SSF46785">
    <property type="entry name" value="Winged helix' DNA-binding domain"/>
    <property type="match status" value="1"/>
</dbReference>
<keyword evidence="3" id="KW-0238">DNA-binding</keyword>
<dbReference type="Pfam" id="PF03466">
    <property type="entry name" value="LysR_substrate"/>
    <property type="match status" value="1"/>
</dbReference>
<keyword evidence="7" id="KW-1185">Reference proteome</keyword>
<dbReference type="PROSITE" id="PS50931">
    <property type="entry name" value="HTH_LYSR"/>
    <property type="match status" value="1"/>
</dbReference>
<reference evidence="7" key="1">
    <citation type="submission" date="2018-01" db="EMBL/GenBank/DDBJ databases">
        <title>Rubneribacter badeniensis gen. nov., sp. nov., and Colonibacter rubneri, gen. nov., sp. nov., WGS of new members of the Eggerthellaceae.</title>
        <authorList>
            <person name="Danylec N."/>
            <person name="Stoll D.A."/>
            <person name="Doetsch A."/>
            <person name="Kulling S.E."/>
            <person name="Huch M."/>
        </authorList>
    </citation>
    <scope>NUCLEOTIDE SEQUENCE [LARGE SCALE GENOMIC DNA]</scope>
    <source>
        <strain evidence="7">ResAG-96</strain>
    </source>
</reference>
<dbReference type="EMBL" id="PPEK01000001">
    <property type="protein sequence ID" value="PNV68828.1"/>
    <property type="molecule type" value="Genomic_DNA"/>
</dbReference>
<accession>A0A2K2UF42</accession>
<dbReference type="GO" id="GO:0003677">
    <property type="term" value="F:DNA binding"/>
    <property type="evidence" value="ECO:0007669"/>
    <property type="project" value="UniProtKB-KW"/>
</dbReference>
<proteinExistence type="inferred from homology"/>
<keyword evidence="2" id="KW-0805">Transcription regulation</keyword>
<evidence type="ECO:0000313" key="6">
    <source>
        <dbReference type="EMBL" id="PNV68828.1"/>
    </source>
</evidence>
<evidence type="ECO:0000259" key="5">
    <source>
        <dbReference type="PROSITE" id="PS50931"/>
    </source>
</evidence>
<evidence type="ECO:0000313" key="7">
    <source>
        <dbReference type="Proteomes" id="UP000236197"/>
    </source>
</evidence>
<dbReference type="FunFam" id="1.10.10.10:FF:000001">
    <property type="entry name" value="LysR family transcriptional regulator"/>
    <property type="match status" value="1"/>
</dbReference>
<keyword evidence="4" id="KW-0804">Transcription</keyword>
<comment type="caution">
    <text evidence="6">The sequence shown here is derived from an EMBL/GenBank/DDBJ whole genome shotgun (WGS) entry which is preliminary data.</text>
</comment>
<dbReference type="InterPro" id="IPR000847">
    <property type="entry name" value="LysR_HTH_N"/>
</dbReference>
<name>A0A2K2UF42_9ACTN</name>
<gene>
    <name evidence="6" type="ORF">C2L71_02345</name>
</gene>
<dbReference type="GO" id="GO:0003700">
    <property type="term" value="F:DNA-binding transcription factor activity"/>
    <property type="evidence" value="ECO:0007669"/>
    <property type="project" value="InterPro"/>
</dbReference>
<evidence type="ECO:0000256" key="3">
    <source>
        <dbReference type="ARBA" id="ARBA00023125"/>
    </source>
</evidence>
<feature type="domain" description="HTH lysR-type" evidence="5">
    <location>
        <begin position="1"/>
        <end position="58"/>
    </location>
</feature>
<dbReference type="Pfam" id="PF00126">
    <property type="entry name" value="HTH_1"/>
    <property type="match status" value="1"/>
</dbReference>
<dbReference type="PANTHER" id="PTHR30346:SF28">
    <property type="entry name" value="HTH-TYPE TRANSCRIPTIONAL REGULATOR CYNR"/>
    <property type="match status" value="1"/>
</dbReference>
<dbReference type="Proteomes" id="UP000236197">
    <property type="component" value="Unassembled WGS sequence"/>
</dbReference>
<dbReference type="RefSeq" id="WP_103264154.1">
    <property type="nucleotide sequence ID" value="NZ_CABMLE010000001.1"/>
</dbReference>
<dbReference type="InterPro" id="IPR036388">
    <property type="entry name" value="WH-like_DNA-bd_sf"/>
</dbReference>
<dbReference type="PRINTS" id="PR00039">
    <property type="entry name" value="HTHLYSR"/>
</dbReference>
<evidence type="ECO:0000256" key="4">
    <source>
        <dbReference type="ARBA" id="ARBA00023163"/>
    </source>
</evidence>
<protein>
    <recommendedName>
        <fullName evidence="5">HTH lysR-type domain-containing protein</fullName>
    </recommendedName>
</protein>
<evidence type="ECO:0000256" key="2">
    <source>
        <dbReference type="ARBA" id="ARBA00023015"/>
    </source>
</evidence>
<dbReference type="OrthoDB" id="3176554at2"/>
<dbReference type="SUPFAM" id="SSF53850">
    <property type="entry name" value="Periplasmic binding protein-like II"/>
    <property type="match status" value="1"/>
</dbReference>
<organism evidence="6 7">
    <name type="scientific">Enteroscipio rubneri</name>
    <dbReference type="NCBI Taxonomy" id="2070686"/>
    <lineage>
        <taxon>Bacteria</taxon>
        <taxon>Bacillati</taxon>
        <taxon>Actinomycetota</taxon>
        <taxon>Coriobacteriia</taxon>
        <taxon>Eggerthellales</taxon>
        <taxon>Eggerthellaceae</taxon>
        <taxon>Enteroscipio</taxon>
    </lineage>
</organism>
<dbReference type="InterPro" id="IPR005119">
    <property type="entry name" value="LysR_subst-bd"/>
</dbReference>
<dbReference type="GO" id="GO:0032993">
    <property type="term" value="C:protein-DNA complex"/>
    <property type="evidence" value="ECO:0007669"/>
    <property type="project" value="TreeGrafter"/>
</dbReference>
<dbReference type="InterPro" id="IPR036390">
    <property type="entry name" value="WH_DNA-bd_sf"/>
</dbReference>
<dbReference type="Gene3D" id="1.10.10.10">
    <property type="entry name" value="Winged helix-like DNA-binding domain superfamily/Winged helix DNA-binding domain"/>
    <property type="match status" value="1"/>
</dbReference>
<dbReference type="Gene3D" id="3.40.190.10">
    <property type="entry name" value="Periplasmic binding protein-like II"/>
    <property type="match status" value="2"/>
</dbReference>
<comment type="similarity">
    <text evidence="1">Belongs to the LysR transcriptional regulatory family.</text>
</comment>